<dbReference type="STRING" id="759272.G0S6H8"/>
<dbReference type="eggNOG" id="KOG1729">
    <property type="taxonomic scope" value="Eukaryota"/>
</dbReference>
<dbReference type="RefSeq" id="XP_006693085.1">
    <property type="nucleotide sequence ID" value="XM_006693022.1"/>
</dbReference>
<dbReference type="OMA" id="LDQDANY"/>
<evidence type="ECO:0000259" key="6">
    <source>
        <dbReference type="PROSITE" id="PS50178"/>
    </source>
</evidence>
<feature type="compositionally biased region" description="Low complexity" evidence="5">
    <location>
        <begin position="20"/>
        <end position="32"/>
    </location>
</feature>
<dbReference type="InterPro" id="IPR013083">
    <property type="entry name" value="Znf_RING/FYVE/PHD"/>
</dbReference>
<proteinExistence type="predicted"/>
<keyword evidence="3" id="KW-0862">Zinc</keyword>
<evidence type="ECO:0000313" key="8">
    <source>
        <dbReference type="Proteomes" id="UP000008066"/>
    </source>
</evidence>
<dbReference type="PANTHER" id="PTHR23164">
    <property type="entry name" value="EARLY ENDOSOME ANTIGEN 1"/>
    <property type="match status" value="1"/>
</dbReference>
<dbReference type="InterPro" id="IPR000306">
    <property type="entry name" value="Znf_FYVE"/>
</dbReference>
<dbReference type="SUPFAM" id="SSF57903">
    <property type="entry name" value="FYVE/PHD zinc finger"/>
    <property type="match status" value="1"/>
</dbReference>
<dbReference type="SMART" id="SM00064">
    <property type="entry name" value="FYVE"/>
    <property type="match status" value="1"/>
</dbReference>
<dbReference type="PROSITE" id="PS50178">
    <property type="entry name" value="ZF_FYVE"/>
    <property type="match status" value="1"/>
</dbReference>
<dbReference type="HOGENOM" id="CLU_082207_1_0_1"/>
<reference evidence="7 8" key="1">
    <citation type="journal article" date="2011" name="Cell">
        <title>Insight into structure and assembly of the nuclear pore complex by utilizing the genome of a eukaryotic thermophile.</title>
        <authorList>
            <person name="Amlacher S."/>
            <person name="Sarges P."/>
            <person name="Flemming D."/>
            <person name="van Noort V."/>
            <person name="Kunze R."/>
            <person name="Devos D.P."/>
            <person name="Arumugam M."/>
            <person name="Bork P."/>
            <person name="Hurt E."/>
        </authorList>
    </citation>
    <scope>NUCLEOTIDE SEQUENCE [LARGE SCALE GENOMIC DNA]</scope>
    <source>
        <strain evidence="8">DSM 1495 / CBS 144.50 / IMI 039719</strain>
    </source>
</reference>
<protein>
    <submittedName>
        <fullName evidence="7">Putative phosphoinositide binding protein</fullName>
    </submittedName>
</protein>
<feature type="compositionally biased region" description="Low complexity" evidence="5">
    <location>
        <begin position="111"/>
        <end position="125"/>
    </location>
</feature>
<evidence type="ECO:0000256" key="2">
    <source>
        <dbReference type="ARBA" id="ARBA00022771"/>
    </source>
</evidence>
<gene>
    <name evidence="7" type="ORF">CTHT_0026270</name>
</gene>
<organism evidence="8">
    <name type="scientific">Chaetomium thermophilum (strain DSM 1495 / CBS 144.50 / IMI 039719)</name>
    <name type="common">Thermochaetoides thermophila</name>
    <dbReference type="NCBI Taxonomy" id="759272"/>
    <lineage>
        <taxon>Eukaryota</taxon>
        <taxon>Fungi</taxon>
        <taxon>Dikarya</taxon>
        <taxon>Ascomycota</taxon>
        <taxon>Pezizomycotina</taxon>
        <taxon>Sordariomycetes</taxon>
        <taxon>Sordariomycetidae</taxon>
        <taxon>Sordariales</taxon>
        <taxon>Chaetomiaceae</taxon>
        <taxon>Thermochaetoides</taxon>
    </lineage>
</organism>
<dbReference type="EMBL" id="GL988041">
    <property type="protein sequence ID" value="EGS20789.1"/>
    <property type="molecule type" value="Genomic_DNA"/>
</dbReference>
<dbReference type="Pfam" id="PF01363">
    <property type="entry name" value="FYVE"/>
    <property type="match status" value="1"/>
</dbReference>
<dbReference type="PANTHER" id="PTHR23164:SF30">
    <property type="entry name" value="EARLY ENDOSOME ANTIGEN 1"/>
    <property type="match status" value="1"/>
</dbReference>
<feature type="compositionally biased region" description="Polar residues" evidence="5">
    <location>
        <begin position="57"/>
        <end position="66"/>
    </location>
</feature>
<accession>G0S6H8</accession>
<feature type="compositionally biased region" description="Low complexity" evidence="5">
    <location>
        <begin position="236"/>
        <end position="247"/>
    </location>
</feature>
<dbReference type="KEGG" id="cthr:CTHT_0026270"/>
<keyword evidence="8" id="KW-1185">Reference proteome</keyword>
<feature type="compositionally biased region" description="Polar residues" evidence="5">
    <location>
        <begin position="248"/>
        <end position="262"/>
    </location>
</feature>
<evidence type="ECO:0000256" key="5">
    <source>
        <dbReference type="SAM" id="MobiDB-lite"/>
    </source>
</evidence>
<dbReference type="GeneID" id="18256665"/>
<dbReference type="Gene3D" id="3.30.40.10">
    <property type="entry name" value="Zinc/RING finger domain, C3HC4 (zinc finger)"/>
    <property type="match status" value="1"/>
</dbReference>
<evidence type="ECO:0000256" key="3">
    <source>
        <dbReference type="ARBA" id="ARBA00022833"/>
    </source>
</evidence>
<dbReference type="Proteomes" id="UP000008066">
    <property type="component" value="Unassembled WGS sequence"/>
</dbReference>
<dbReference type="GO" id="GO:0008270">
    <property type="term" value="F:zinc ion binding"/>
    <property type="evidence" value="ECO:0007669"/>
    <property type="project" value="UniProtKB-KW"/>
</dbReference>
<dbReference type="InterPro" id="IPR011011">
    <property type="entry name" value="Znf_FYVE_PHD"/>
</dbReference>
<keyword evidence="2 4" id="KW-0863">Zinc-finger</keyword>
<evidence type="ECO:0000256" key="1">
    <source>
        <dbReference type="ARBA" id="ARBA00022723"/>
    </source>
</evidence>
<name>G0S6H8_CHATD</name>
<feature type="compositionally biased region" description="Basic and acidic residues" evidence="5">
    <location>
        <begin position="87"/>
        <end position="98"/>
    </location>
</feature>
<feature type="domain" description="FYVE-type" evidence="6">
    <location>
        <begin position="173"/>
        <end position="228"/>
    </location>
</feature>
<evidence type="ECO:0000256" key="4">
    <source>
        <dbReference type="PROSITE-ProRule" id="PRU00091"/>
    </source>
</evidence>
<sequence length="297" mass="33009">MPLIPTEQAHMPYYAYQQQQQYHQQQPSAYAPSQISTAYQSPLPYNPSPLSPLGNPTTISPSNPKSYISRQIRPLFVPAVLRPTEFPSKEPPSRRKQPEDEEEQEDPPRPTSSLLSLGGLTALGRLSKRSTGDSAKNLAGNWDLEQFPKPTGAPTRKHWKPDHESTMCDHATCRRSFNYFTRRHHCRRCGNIFCDMHSSYEVPLDQDANFNPRGVMSRCCDHCYAEFKAFRARKGSYSSSTTQESSSPVDPNNARTTPSTPIAGSPTAANGLAGTGGVAAPAEVAQSVPRDWHWSTF</sequence>
<evidence type="ECO:0000313" key="7">
    <source>
        <dbReference type="EMBL" id="EGS20789.1"/>
    </source>
</evidence>
<feature type="region of interest" description="Disordered" evidence="5">
    <location>
        <begin position="236"/>
        <end position="275"/>
    </location>
</feature>
<dbReference type="InterPro" id="IPR017455">
    <property type="entry name" value="Znf_FYVE-rel"/>
</dbReference>
<feature type="region of interest" description="Disordered" evidence="5">
    <location>
        <begin position="79"/>
        <end position="164"/>
    </location>
</feature>
<keyword evidence="1" id="KW-0479">Metal-binding</keyword>
<dbReference type="AlphaFoldDB" id="G0S6H8"/>
<dbReference type="OrthoDB" id="10018316at2759"/>
<dbReference type="CDD" id="cd15760">
    <property type="entry name" value="FYVE_scVPS27p_like"/>
    <property type="match status" value="1"/>
</dbReference>
<feature type="region of interest" description="Disordered" evidence="5">
    <location>
        <begin position="20"/>
        <end position="66"/>
    </location>
</feature>